<dbReference type="InterPro" id="IPR018389">
    <property type="entry name" value="DctP_fam"/>
</dbReference>
<dbReference type="AlphaFoldDB" id="A0A1I5K992"/>
<sequence length="331" mass="37593">MKTAPGMPALCALLVALPLALPLYGAERWSMSVEQPAGNFISRVAVDFARNVRQATNGQLDIRVHPNSTLYRRPEVKPAVTRGDIQIGDVFMSALGNEDPIYELDSLPFLATDYEQARRLWAVSRSAVERRLLVDGVRLVYAVPWPAQSLFSNRPLQTTEDVRDLRFRSYNPTISRLAHLLHAQPTTINTEDVPQAFREGKVDIMLTSSATGMDLRAWNFVSHFYDVRAFIPKNIVIVNERAFQRLPEVQRSALLHAGERAERAGWELSWALTGYQTRMLARRGMTVVQEIDPQLRRELTQVGQQISEEWLGRAGEERARIIEAYLDGQRR</sequence>
<dbReference type="GO" id="GO:0055085">
    <property type="term" value="P:transmembrane transport"/>
    <property type="evidence" value="ECO:0007669"/>
    <property type="project" value="InterPro"/>
</dbReference>
<proteinExistence type="predicted"/>
<dbReference type="Gene3D" id="3.40.190.170">
    <property type="entry name" value="Bacterial extracellular solute-binding protein, family 7"/>
    <property type="match status" value="1"/>
</dbReference>
<dbReference type="EMBL" id="FOWP01000002">
    <property type="protein sequence ID" value="SFO81652.1"/>
    <property type="molecule type" value="Genomic_DNA"/>
</dbReference>
<dbReference type="PANTHER" id="PTHR33376:SF4">
    <property type="entry name" value="SIALIC ACID-BINDING PERIPLASMIC PROTEIN SIAP"/>
    <property type="match status" value="1"/>
</dbReference>
<keyword evidence="1" id="KW-0732">Signal</keyword>
<dbReference type="Pfam" id="PF03480">
    <property type="entry name" value="DctP"/>
    <property type="match status" value="1"/>
</dbReference>
<dbReference type="Proteomes" id="UP000182400">
    <property type="component" value="Unassembled WGS sequence"/>
</dbReference>
<organism evidence="2 3">
    <name type="scientific">Ectopseudomonas composti</name>
    <dbReference type="NCBI Taxonomy" id="658457"/>
    <lineage>
        <taxon>Bacteria</taxon>
        <taxon>Pseudomonadati</taxon>
        <taxon>Pseudomonadota</taxon>
        <taxon>Gammaproteobacteria</taxon>
        <taxon>Pseudomonadales</taxon>
        <taxon>Pseudomonadaceae</taxon>
        <taxon>Ectopseudomonas</taxon>
    </lineage>
</organism>
<reference evidence="2 3" key="1">
    <citation type="submission" date="2016-10" db="EMBL/GenBank/DDBJ databases">
        <authorList>
            <person name="de Groot N.N."/>
        </authorList>
    </citation>
    <scope>NUCLEOTIDE SEQUENCE [LARGE SCALE GENOMIC DNA]</scope>
    <source>
        <strain evidence="2 3">CCUG 59231</strain>
    </source>
</reference>
<protein>
    <submittedName>
        <fullName evidence="2">TRAP-type C4-dicarboxylate transport system, substrate-binding protein</fullName>
    </submittedName>
</protein>
<dbReference type="InterPro" id="IPR038404">
    <property type="entry name" value="TRAP_DctP_sf"/>
</dbReference>
<dbReference type="NCBIfam" id="NF037995">
    <property type="entry name" value="TRAP_S1"/>
    <property type="match status" value="1"/>
</dbReference>
<accession>A0A1I5K992</accession>
<gene>
    <name evidence="2" type="ORF">SAMN05216601_102300</name>
</gene>
<name>A0A1I5K992_9GAMM</name>
<evidence type="ECO:0000256" key="1">
    <source>
        <dbReference type="ARBA" id="ARBA00022729"/>
    </source>
</evidence>
<dbReference type="CDD" id="cd13602">
    <property type="entry name" value="PBP2_TRAP_BpDctp6_7"/>
    <property type="match status" value="1"/>
</dbReference>
<evidence type="ECO:0000313" key="3">
    <source>
        <dbReference type="Proteomes" id="UP000182400"/>
    </source>
</evidence>
<dbReference type="PANTHER" id="PTHR33376">
    <property type="match status" value="1"/>
</dbReference>
<evidence type="ECO:0000313" key="2">
    <source>
        <dbReference type="EMBL" id="SFO81652.1"/>
    </source>
</evidence>
<dbReference type="STRING" id="658457.SAMN05216601_102300"/>